<dbReference type="STRING" id="1121409.SAMN02745124_00364"/>
<dbReference type="NCBIfam" id="NF005679">
    <property type="entry name" value="PRK07475.1"/>
    <property type="match status" value="1"/>
</dbReference>
<dbReference type="AlphaFoldDB" id="A0A1M5SHS1"/>
<evidence type="ECO:0000313" key="3">
    <source>
        <dbReference type="Proteomes" id="UP000184139"/>
    </source>
</evidence>
<dbReference type="EMBL" id="FQXS01000001">
    <property type="protein sequence ID" value="SHH38142.1"/>
    <property type="molecule type" value="Genomic_DNA"/>
</dbReference>
<keyword evidence="1" id="KW-0472">Membrane</keyword>
<accession>A0A1M5SHS1</accession>
<dbReference type="OrthoDB" id="5465390at2"/>
<sequence>MIYRTTSGRTSSGEAIGILLLDTIVPFIPGDVANATTYDFPVRFSRVAGFSLDRAICQDPTIYPLLRDAAAELVRQGVRAITADCGYMALHQRRLATELGVPVFLSSLLQIPFILAIIGAQRSLGILAANGAALDHQLLAAVGVDDPSRLVIEGLEQQPAFHHFALAESGEIDVDAVRQEVVAAGIRVVKRNRDVGAILLECSLMPPYGAALQEALQMPVFDYISMINYVFSAVVKKSYHGFI</sequence>
<dbReference type="RefSeq" id="WP_073373099.1">
    <property type="nucleotide sequence ID" value="NZ_FQXS01000001.1"/>
</dbReference>
<organism evidence="2 3">
    <name type="scientific">Desulfofustis glycolicus DSM 9705</name>
    <dbReference type="NCBI Taxonomy" id="1121409"/>
    <lineage>
        <taxon>Bacteria</taxon>
        <taxon>Pseudomonadati</taxon>
        <taxon>Thermodesulfobacteriota</taxon>
        <taxon>Desulfobulbia</taxon>
        <taxon>Desulfobulbales</taxon>
        <taxon>Desulfocapsaceae</taxon>
        <taxon>Desulfofustis</taxon>
    </lineage>
</organism>
<proteinExistence type="predicted"/>
<dbReference type="Proteomes" id="UP000184139">
    <property type="component" value="Unassembled WGS sequence"/>
</dbReference>
<evidence type="ECO:0000313" key="2">
    <source>
        <dbReference type="EMBL" id="SHH38142.1"/>
    </source>
</evidence>
<keyword evidence="3" id="KW-1185">Reference proteome</keyword>
<name>A0A1M5SHS1_9BACT</name>
<evidence type="ECO:0008006" key="4">
    <source>
        <dbReference type="Google" id="ProtNLM"/>
    </source>
</evidence>
<protein>
    <recommendedName>
        <fullName evidence="4">Aspartate/glutamate racemase family protein</fullName>
    </recommendedName>
</protein>
<gene>
    <name evidence="2" type="ORF">SAMN02745124_00364</name>
</gene>
<evidence type="ECO:0000256" key="1">
    <source>
        <dbReference type="SAM" id="Phobius"/>
    </source>
</evidence>
<feature type="transmembrane region" description="Helical" evidence="1">
    <location>
        <begin position="99"/>
        <end position="120"/>
    </location>
</feature>
<keyword evidence="1" id="KW-1133">Transmembrane helix</keyword>
<keyword evidence="1" id="KW-0812">Transmembrane</keyword>
<reference evidence="2 3" key="1">
    <citation type="submission" date="2016-11" db="EMBL/GenBank/DDBJ databases">
        <authorList>
            <person name="Jaros S."/>
            <person name="Januszkiewicz K."/>
            <person name="Wedrychowicz H."/>
        </authorList>
    </citation>
    <scope>NUCLEOTIDE SEQUENCE [LARGE SCALE GENOMIC DNA]</scope>
    <source>
        <strain evidence="2 3">DSM 9705</strain>
    </source>
</reference>